<dbReference type="EMBL" id="FJOG01000006">
    <property type="protein sequence ID" value="CZR55385.1"/>
    <property type="molecule type" value="Genomic_DNA"/>
</dbReference>
<feature type="transmembrane region" description="Helical" evidence="2">
    <location>
        <begin position="250"/>
        <end position="279"/>
    </location>
</feature>
<evidence type="ECO:0000313" key="3">
    <source>
        <dbReference type="EMBL" id="CZR55385.1"/>
    </source>
</evidence>
<evidence type="ECO:0000256" key="2">
    <source>
        <dbReference type="SAM" id="Phobius"/>
    </source>
</evidence>
<keyword evidence="2" id="KW-0812">Transmembrane</keyword>
<proteinExistence type="predicted"/>
<evidence type="ECO:0000313" key="4">
    <source>
        <dbReference type="Proteomes" id="UP000184330"/>
    </source>
</evidence>
<feature type="compositionally biased region" description="Polar residues" evidence="1">
    <location>
        <begin position="55"/>
        <end position="74"/>
    </location>
</feature>
<feature type="region of interest" description="Disordered" evidence="1">
    <location>
        <begin position="25"/>
        <end position="86"/>
    </location>
</feature>
<dbReference type="STRING" id="576137.A0A1L7WRK9"/>
<dbReference type="AlphaFoldDB" id="A0A1L7WRK9"/>
<keyword evidence="4" id="KW-1185">Reference proteome</keyword>
<gene>
    <name evidence="3" type="ORF">PAC_05272</name>
</gene>
<keyword evidence="2" id="KW-1133">Transmembrane helix</keyword>
<feature type="compositionally biased region" description="Basic and acidic residues" evidence="1">
    <location>
        <begin position="75"/>
        <end position="84"/>
    </location>
</feature>
<reference evidence="3 4" key="1">
    <citation type="submission" date="2016-03" db="EMBL/GenBank/DDBJ databases">
        <authorList>
            <person name="Ploux O."/>
        </authorList>
    </citation>
    <scope>NUCLEOTIDE SEQUENCE [LARGE SCALE GENOMIC DNA]</scope>
    <source>
        <strain evidence="3 4">UAMH 11012</strain>
    </source>
</reference>
<evidence type="ECO:0000256" key="1">
    <source>
        <dbReference type="SAM" id="MobiDB-lite"/>
    </source>
</evidence>
<dbReference type="Proteomes" id="UP000184330">
    <property type="component" value="Unassembled WGS sequence"/>
</dbReference>
<sequence length="858" mass="93016">MSHLPLPPPSHEARPLSFTYSDDLAWQTTTDGSPLPSPAYTPGTTSHIAPHPASNRFSHGSITPQFAPLDNTQEAGDKSEKDSSDGTLVSIEYKGLRSPTNLSDISKSPTGEEPKVAIKPGLRNNWKKVTPHILAVAVTIAVCQLSFRDVYWMDLKPPNQHVALSLTQGGALNALQLAAKLHELLILTSISSIVLHAVQHHLYGKKGLPLGMITNAFELGSGQFLRRGSFWSMLWRVDLVTGKRSKFIPFWFLSIFSTILATLAGPSSAIAVIPTLAYFDLRHPFNQTVLPYYVFNETTELWPTHLNNASLNAIGTACNDPTSLPSQNLCPAGGFRDTYDWAEAIWFGDSDGGTNISFPDPTGTTRRIMTTQSCNSTYAGRASAIGINAFMSAALTTYWVFVQRNMEGMVLKAAQPRITVNAETNTYAPRVEVICNSYPNFSFDPQNPNNQTTMFFPTFGGLAPIPVPDQFYKYTRPLSAQNFTFVAMNKIGPLTPSLGAVLTIPVVANNGSYYQSTENIACSIYSQWIPVNIWYEPTVNDQVSYNVAANMNDTCLDIANDANSLRQPINNTIDAVYANAINELISFTQGPVPALLAIYQRYIYNDSLLIPNGIDFRAPIPGVATTNLTIGFVLESPEDAQRQRSKLIATVLAGVVGDGLARVAGNGQLPYSGSAFLLPTLSSNGSLLGRFLLSTAIGGLDKPLNATPGSETNWLRLDLTHTRYGYGYHWWSSRTTQFGISILLIHIVVALVHTVVVISNVTGKHGGLPASPGDMTEMLVLAVNSGSSERLRNTCAGIGRDKTLGETVGVRECGEGHLEFVVGGREVDGGTLPRIGVTYGALPVGGTHDEKGGLRYRR</sequence>
<name>A0A1L7WRK9_9HELO</name>
<organism evidence="3 4">
    <name type="scientific">Phialocephala subalpina</name>
    <dbReference type="NCBI Taxonomy" id="576137"/>
    <lineage>
        <taxon>Eukaryota</taxon>
        <taxon>Fungi</taxon>
        <taxon>Dikarya</taxon>
        <taxon>Ascomycota</taxon>
        <taxon>Pezizomycotina</taxon>
        <taxon>Leotiomycetes</taxon>
        <taxon>Helotiales</taxon>
        <taxon>Mollisiaceae</taxon>
        <taxon>Phialocephala</taxon>
        <taxon>Phialocephala fortinii species complex</taxon>
    </lineage>
</organism>
<protein>
    <submittedName>
        <fullName evidence="3">Uncharacterized protein</fullName>
    </submittedName>
</protein>
<keyword evidence="2" id="KW-0472">Membrane</keyword>
<accession>A0A1L7WRK9</accession>
<dbReference type="OrthoDB" id="5342924at2759"/>